<dbReference type="Proteomes" id="UP000012174">
    <property type="component" value="Unassembled WGS sequence"/>
</dbReference>
<feature type="domain" description="Enoyl reductase (ER)" evidence="3">
    <location>
        <begin position="14"/>
        <end position="353"/>
    </location>
</feature>
<dbReference type="InterPro" id="IPR011032">
    <property type="entry name" value="GroES-like_sf"/>
</dbReference>
<accession>M7T2A3</accession>
<dbReference type="PANTHER" id="PTHR45348:SF2">
    <property type="entry name" value="ZINC-TYPE ALCOHOL DEHYDROGENASE-LIKE PROTEIN C2E1P3.01"/>
    <property type="match status" value="1"/>
</dbReference>
<dbReference type="InterPro" id="IPR036291">
    <property type="entry name" value="NAD(P)-bd_dom_sf"/>
</dbReference>
<dbReference type="InterPro" id="IPR020843">
    <property type="entry name" value="ER"/>
</dbReference>
<reference evidence="5" key="1">
    <citation type="journal article" date="2013" name="Genome Announc.">
        <title>Draft genome sequence of the grapevine dieback fungus Eutypa lata UCR-EL1.</title>
        <authorList>
            <person name="Blanco-Ulate B."/>
            <person name="Rolshausen P.E."/>
            <person name="Cantu D."/>
        </authorList>
    </citation>
    <scope>NUCLEOTIDE SEQUENCE [LARGE SCALE GENOMIC DNA]</scope>
    <source>
        <strain evidence="5">UCR-EL1</strain>
    </source>
</reference>
<dbReference type="SMART" id="SM00829">
    <property type="entry name" value="PKS_ER"/>
    <property type="match status" value="1"/>
</dbReference>
<dbReference type="SUPFAM" id="SSF50129">
    <property type="entry name" value="GroES-like"/>
    <property type="match status" value="1"/>
</dbReference>
<dbReference type="Gene3D" id="3.90.180.10">
    <property type="entry name" value="Medium-chain alcohol dehydrogenases, catalytic domain"/>
    <property type="match status" value="1"/>
</dbReference>
<name>M7T2A3_EUTLA</name>
<proteinExistence type="inferred from homology"/>
<evidence type="ECO:0000256" key="2">
    <source>
        <dbReference type="ARBA" id="ARBA00023002"/>
    </source>
</evidence>
<keyword evidence="2" id="KW-0560">Oxidoreductase</keyword>
<dbReference type="InterPro" id="IPR013149">
    <property type="entry name" value="ADH-like_C"/>
</dbReference>
<dbReference type="OrthoDB" id="9992527at2759"/>
<dbReference type="CDD" id="cd08249">
    <property type="entry name" value="enoyl_reductase_like"/>
    <property type="match status" value="1"/>
</dbReference>
<evidence type="ECO:0000313" key="5">
    <source>
        <dbReference type="Proteomes" id="UP000012174"/>
    </source>
</evidence>
<organism evidence="4 5">
    <name type="scientific">Eutypa lata (strain UCR-EL1)</name>
    <name type="common">Grapevine dieback disease fungus</name>
    <name type="synonym">Eutypa armeniacae</name>
    <dbReference type="NCBI Taxonomy" id="1287681"/>
    <lineage>
        <taxon>Eukaryota</taxon>
        <taxon>Fungi</taxon>
        <taxon>Dikarya</taxon>
        <taxon>Ascomycota</taxon>
        <taxon>Pezizomycotina</taxon>
        <taxon>Sordariomycetes</taxon>
        <taxon>Xylariomycetidae</taxon>
        <taxon>Xylariales</taxon>
        <taxon>Diatrypaceae</taxon>
        <taxon>Eutypa</taxon>
    </lineage>
</organism>
<protein>
    <submittedName>
        <fullName evidence="4">Putative zinc-binding oxidoreductase protein</fullName>
    </submittedName>
</protein>
<dbReference type="SUPFAM" id="SSF51735">
    <property type="entry name" value="NAD(P)-binding Rossmann-fold domains"/>
    <property type="match status" value="1"/>
</dbReference>
<dbReference type="InterPro" id="IPR013154">
    <property type="entry name" value="ADH-like_N"/>
</dbReference>
<dbReference type="HOGENOM" id="CLU_026673_16_1_1"/>
<sequence>MSPSTMKALVTIEGRTASVQSIPVPTPGEGEILVKVHYVAQNPTDWKGMGSVPPGRILGCDFAGTIENANGSHWKAGQRVAGFVQGASANPTRGVFAEYAVIEASLVFPIPDSVSYQEAVVLPLAFGTAVQALFQRLKLPEPSKPTSSAFPVLIYGGTTSVGSYAVQLAKKAGLFVIATGSKKNNAFLKGLGADATIDYNDADWPEQVRILTNDGLSHAFDCIAEKGSPQGIAKALSSTKGGHLITLLPVRQLRDELQAINSKVKAEGTIVYTAFERPLSTQYPPTYGAFDYQGEETPQDKAFWERYLTLLPDLLTKGGFKPNTVREFGGIEDILTGFKEQADGKVRAEKLVYKIA</sequence>
<dbReference type="Gene3D" id="3.40.50.720">
    <property type="entry name" value="NAD(P)-binding Rossmann-like Domain"/>
    <property type="match status" value="1"/>
</dbReference>
<dbReference type="OMA" id="DYHDEDW"/>
<dbReference type="KEGG" id="ela:UCREL1_2314"/>
<evidence type="ECO:0000313" key="4">
    <source>
        <dbReference type="EMBL" id="EMR70657.1"/>
    </source>
</evidence>
<dbReference type="Pfam" id="PF00107">
    <property type="entry name" value="ADH_zinc_N"/>
    <property type="match status" value="1"/>
</dbReference>
<dbReference type="Pfam" id="PF08240">
    <property type="entry name" value="ADH_N"/>
    <property type="match status" value="1"/>
</dbReference>
<dbReference type="EMBL" id="KB705804">
    <property type="protein sequence ID" value="EMR70657.1"/>
    <property type="molecule type" value="Genomic_DNA"/>
</dbReference>
<evidence type="ECO:0000256" key="1">
    <source>
        <dbReference type="ARBA" id="ARBA00008072"/>
    </source>
</evidence>
<dbReference type="PANTHER" id="PTHR45348">
    <property type="entry name" value="HYPOTHETICAL OXIDOREDUCTASE (EUROFUNG)"/>
    <property type="match status" value="1"/>
</dbReference>
<gene>
    <name evidence="4" type="ORF">UCREL1_2314</name>
</gene>
<dbReference type="AlphaFoldDB" id="M7T2A3"/>
<comment type="similarity">
    <text evidence="1">Belongs to the zinc-containing alcohol dehydrogenase family.</text>
</comment>
<evidence type="ECO:0000259" key="3">
    <source>
        <dbReference type="SMART" id="SM00829"/>
    </source>
</evidence>
<keyword evidence="5" id="KW-1185">Reference proteome</keyword>
<dbReference type="InterPro" id="IPR047122">
    <property type="entry name" value="Trans-enoyl_RdTase-like"/>
</dbReference>
<dbReference type="eggNOG" id="KOG1198">
    <property type="taxonomic scope" value="Eukaryota"/>
</dbReference>
<dbReference type="GO" id="GO:0016651">
    <property type="term" value="F:oxidoreductase activity, acting on NAD(P)H"/>
    <property type="evidence" value="ECO:0007669"/>
    <property type="project" value="InterPro"/>
</dbReference>